<organism evidence="1">
    <name type="scientific">hydrothermal vent metagenome</name>
    <dbReference type="NCBI Taxonomy" id="652676"/>
    <lineage>
        <taxon>unclassified sequences</taxon>
        <taxon>metagenomes</taxon>
        <taxon>ecological metagenomes</taxon>
    </lineage>
</organism>
<dbReference type="AlphaFoldDB" id="A0A3B0U8L4"/>
<protein>
    <recommendedName>
        <fullName evidence="2">Outer membrane protein beta-barrel domain-containing protein</fullName>
    </recommendedName>
</protein>
<name>A0A3B0U8L4_9ZZZZ</name>
<reference evidence="1" key="1">
    <citation type="submission" date="2018-06" db="EMBL/GenBank/DDBJ databases">
        <authorList>
            <person name="Zhirakovskaya E."/>
        </authorList>
    </citation>
    <scope>NUCLEOTIDE SEQUENCE</scope>
</reference>
<sequence>MTAKLITLHALLLYLPMQVIGQNEKSTFDNLIIGSSYTFIWDMDKSNTVSNYTYNESTWNVNVAISLNKRVYMGIQSLFLFTQGSRVDKENYVIYGLFTQFDLMPKRDTRFFIETSINRGDYCTCGVSDIDPYRKKNLYYWGLGAGFDRPLKFISENLYLDLSFVNYIILNKYDVKYNYTQYIIGLNYRFNTIRPKRNKRTD</sequence>
<gene>
    <name evidence="1" type="ORF">MNBD_BACTEROID06-1396</name>
</gene>
<accession>A0A3B0U8L4</accession>
<evidence type="ECO:0008006" key="2">
    <source>
        <dbReference type="Google" id="ProtNLM"/>
    </source>
</evidence>
<dbReference type="EMBL" id="UOES01000131">
    <property type="protein sequence ID" value="VAW26718.1"/>
    <property type="molecule type" value="Genomic_DNA"/>
</dbReference>
<evidence type="ECO:0000313" key="1">
    <source>
        <dbReference type="EMBL" id="VAW26718.1"/>
    </source>
</evidence>
<proteinExistence type="predicted"/>